<keyword evidence="1" id="KW-1133">Transmembrane helix</keyword>
<feature type="domain" description="Wolframin cysteine-rich" evidence="4">
    <location>
        <begin position="539"/>
        <end position="632"/>
    </location>
</feature>
<dbReference type="InterPro" id="IPR026209">
    <property type="entry name" value="Wolframin_fam"/>
</dbReference>
<dbReference type="PANTHER" id="PTHR13098">
    <property type="entry name" value="WOLFRAMIN"/>
    <property type="match status" value="1"/>
</dbReference>
<feature type="transmembrane region" description="Helical" evidence="1">
    <location>
        <begin position="177"/>
        <end position="198"/>
    </location>
</feature>
<feature type="transmembrane region" description="Helical" evidence="1">
    <location>
        <begin position="210"/>
        <end position="228"/>
    </location>
</feature>
<dbReference type="InterPro" id="IPR045461">
    <property type="entry name" value="Wolframin_OB_fold"/>
</dbReference>
<name>A0A1B6CCP2_9HEMI</name>
<dbReference type="PANTHER" id="PTHR13098:SF3">
    <property type="entry name" value="WOLFRAMIN"/>
    <property type="match status" value="1"/>
</dbReference>
<dbReference type="InterPro" id="IPR045460">
    <property type="entry name" value="Wolframin_EF-hand"/>
</dbReference>
<feature type="transmembrane region" description="Helical" evidence="1">
    <location>
        <begin position="292"/>
        <end position="311"/>
    </location>
</feature>
<feature type="domain" description="Wolframin OB-fold" evidence="2">
    <location>
        <begin position="640"/>
        <end position="759"/>
    </location>
</feature>
<keyword evidence="1" id="KW-0472">Membrane</keyword>
<evidence type="ECO:0008006" key="6">
    <source>
        <dbReference type="Google" id="ProtNLM"/>
    </source>
</evidence>
<dbReference type="PRINTS" id="PR02060">
    <property type="entry name" value="WOLFFAMILY"/>
</dbReference>
<dbReference type="InterPro" id="IPR045458">
    <property type="entry name" value="Wolframin_Sel1-like_rpt"/>
</dbReference>
<sequence length="759" mass="86086">NAKYGVYWLIKASEQGHEEATKILQDCLSTGTGISEHNFAAVKSCLEMSQEEKLARKAAKKLFESMSGGESFITSKQLQNRMLQLEEASTSDNKNSISNEDWKNRTDSGEKLSVDMLISAASTYSRGEMPIIQAAICLDVMPSTRHKISQAALKPLLHIYFLYQFILDSLSRYHWRVLLPTILSHLQVAFWVGIYLTFGFETLIGLVPIAVYYISFAFMVAATCHVLNKKRDFYQFRRWSQLFIAYSSGSNLNTEEAEFQHCCNNLKPYGLFFSSLLIHLITQPIMPVNVIPFSELAVISYIFTFLCVYNFAMKDINKERTSIDFLALLSFSVHVLAKYPYETDTVVSQSWRFIDVHVPTFASYVVGNGVEFCLNFRALFYLVIPAVLFKMASRNNFRGIYTTFIPHCVALAWWQMAILTSEGATWYGLIRSALALVGVVCFLPLAGLATILLPAVAAGKYLADTDEFLHIFTTSGLAILPIVVALYLGKIRPIGTFGTILGWLQVILALSAGCLLIWPVLHPRESNHDIDPFHSSLSWIKFREFCTDKTPEVTLEIPTQLHCLELVGAPIRWEGKVIASRISFVNNPLMNILNRLPRLLRNTITCTIGENRSKCDKIKQPLQNENKNLEMEPRCDLSNWNRYEFEVDVSMSSSLRTWLGADGTVTLVTDHIFTNFTKMLTENDQIWFAGYLRGSASGLINILQPKVTVYEMGCLHCQNERLRTTIKVRNDSFSFNIQDLFNGVKFVLNFFLNPIVIFR</sequence>
<dbReference type="Pfam" id="PF19913">
    <property type="entry name" value="WCOB"/>
    <property type="match status" value="1"/>
</dbReference>
<evidence type="ECO:0000259" key="4">
    <source>
        <dbReference type="Pfam" id="PF20053"/>
    </source>
</evidence>
<accession>A0A1B6CCP2</accession>
<reference evidence="5" key="1">
    <citation type="submission" date="2015-12" db="EMBL/GenBank/DDBJ databases">
        <title>De novo transcriptome assembly of four potential Pierce s Disease insect vectors from Arizona vineyards.</title>
        <authorList>
            <person name="Tassone E.E."/>
        </authorList>
    </citation>
    <scope>NUCLEOTIDE SEQUENCE</scope>
</reference>
<feature type="transmembrane region" description="Helical" evidence="1">
    <location>
        <begin position="269"/>
        <end position="286"/>
    </location>
</feature>
<evidence type="ECO:0000313" key="5">
    <source>
        <dbReference type="EMBL" id="JAS11199.1"/>
    </source>
</evidence>
<proteinExistence type="predicted"/>
<evidence type="ECO:0000259" key="2">
    <source>
        <dbReference type="Pfam" id="PF19913"/>
    </source>
</evidence>
<feature type="transmembrane region" description="Helical" evidence="1">
    <location>
        <begin position="468"/>
        <end position="488"/>
    </location>
</feature>
<dbReference type="AlphaFoldDB" id="A0A1B6CCP2"/>
<dbReference type="InterPro" id="IPR045400">
    <property type="entry name" value="Wolframin_Cys-rich"/>
</dbReference>
<protein>
    <recommendedName>
        <fullName evidence="6">Wolframin</fullName>
    </recommendedName>
</protein>
<feature type="domain" description="Wolframin EF-hand" evidence="3">
    <location>
        <begin position="55"/>
        <end position="125"/>
    </location>
</feature>
<evidence type="ECO:0000259" key="3">
    <source>
        <dbReference type="Pfam" id="PF19914"/>
    </source>
</evidence>
<keyword evidence="1" id="KW-0812">Transmembrane</keyword>
<gene>
    <name evidence="5" type="ORF">g.8172</name>
</gene>
<organism evidence="5">
    <name type="scientific">Clastoptera arizonana</name>
    <name type="common">Arizona spittle bug</name>
    <dbReference type="NCBI Taxonomy" id="38151"/>
    <lineage>
        <taxon>Eukaryota</taxon>
        <taxon>Metazoa</taxon>
        <taxon>Ecdysozoa</taxon>
        <taxon>Arthropoda</taxon>
        <taxon>Hexapoda</taxon>
        <taxon>Insecta</taxon>
        <taxon>Pterygota</taxon>
        <taxon>Neoptera</taxon>
        <taxon>Paraneoptera</taxon>
        <taxon>Hemiptera</taxon>
        <taxon>Auchenorrhyncha</taxon>
        <taxon>Cercopoidea</taxon>
        <taxon>Clastopteridae</taxon>
        <taxon>Clastoptera</taxon>
    </lineage>
</organism>
<dbReference type="GO" id="GO:0005789">
    <property type="term" value="C:endoplasmic reticulum membrane"/>
    <property type="evidence" value="ECO:0007669"/>
    <property type="project" value="TreeGrafter"/>
</dbReference>
<feature type="non-terminal residue" evidence="5">
    <location>
        <position position="1"/>
    </location>
</feature>
<dbReference type="EMBL" id="GEDC01026099">
    <property type="protein sequence ID" value="JAS11199.1"/>
    <property type="molecule type" value="Transcribed_RNA"/>
</dbReference>
<feature type="transmembrane region" description="Helical" evidence="1">
    <location>
        <begin position="400"/>
        <end position="421"/>
    </location>
</feature>
<evidence type="ECO:0000256" key="1">
    <source>
        <dbReference type="SAM" id="Phobius"/>
    </source>
</evidence>
<dbReference type="GO" id="GO:0030968">
    <property type="term" value="P:endoplasmic reticulum unfolded protein response"/>
    <property type="evidence" value="ECO:0007669"/>
    <property type="project" value="TreeGrafter"/>
</dbReference>
<dbReference type="Pfam" id="PF20023">
    <property type="entry name" value="WSLR"/>
    <property type="match status" value="1"/>
</dbReference>
<feature type="transmembrane region" description="Helical" evidence="1">
    <location>
        <begin position="500"/>
        <end position="521"/>
    </location>
</feature>
<feature type="transmembrane region" description="Helical" evidence="1">
    <location>
        <begin position="433"/>
        <end position="456"/>
    </location>
</feature>
<dbReference type="Pfam" id="PF20053">
    <property type="entry name" value="WC-rich"/>
    <property type="match status" value="1"/>
</dbReference>
<dbReference type="Pfam" id="PF19914">
    <property type="entry name" value="WEF-hand"/>
    <property type="match status" value="1"/>
</dbReference>
<dbReference type="GO" id="GO:0055074">
    <property type="term" value="P:calcium ion homeostasis"/>
    <property type="evidence" value="ECO:0007669"/>
    <property type="project" value="TreeGrafter"/>
</dbReference>